<feature type="compositionally biased region" description="Polar residues" evidence="7">
    <location>
        <begin position="10"/>
        <end position="19"/>
    </location>
</feature>
<evidence type="ECO:0000313" key="10">
    <source>
        <dbReference type="Proteomes" id="UP000193944"/>
    </source>
</evidence>
<keyword evidence="5" id="KW-0539">Nucleus</keyword>
<dbReference type="OrthoDB" id="515401at2759"/>
<dbReference type="GO" id="GO:0045944">
    <property type="term" value="P:positive regulation of transcription by RNA polymerase II"/>
    <property type="evidence" value="ECO:0007669"/>
    <property type="project" value="TreeGrafter"/>
</dbReference>
<keyword evidence="2" id="KW-0479">Metal-binding</keyword>
<evidence type="ECO:0000256" key="5">
    <source>
        <dbReference type="ARBA" id="ARBA00023242"/>
    </source>
</evidence>
<reference evidence="9 10" key="2">
    <citation type="submission" date="2016-08" db="EMBL/GenBank/DDBJ databases">
        <title>Pervasive Adenine N6-methylation of Active Genes in Fungi.</title>
        <authorList>
            <consortium name="DOE Joint Genome Institute"/>
            <person name="Mondo S.J."/>
            <person name="Dannebaum R.O."/>
            <person name="Kuo R.C."/>
            <person name="Labutti K."/>
            <person name="Haridas S."/>
            <person name="Kuo A."/>
            <person name="Salamov A."/>
            <person name="Ahrendt S.R."/>
            <person name="Lipzen A."/>
            <person name="Sullivan W."/>
            <person name="Andreopoulos W.B."/>
            <person name="Clum A."/>
            <person name="Lindquist E."/>
            <person name="Daum C."/>
            <person name="Ramamoorthy G.K."/>
            <person name="Gryganskyi A."/>
            <person name="Culley D."/>
            <person name="Magnuson J.K."/>
            <person name="James T.Y."/>
            <person name="O'Malley M.A."/>
            <person name="Stajich J.E."/>
            <person name="Spatafora J.W."/>
            <person name="Visel A."/>
            <person name="Grigoriev I.V."/>
        </authorList>
    </citation>
    <scope>NUCLEOTIDE SEQUENCE [LARGE SCALE GENOMIC DNA]</scope>
    <source>
        <strain evidence="9 10">S4</strain>
    </source>
</reference>
<dbReference type="InterPro" id="IPR013088">
    <property type="entry name" value="Znf_NHR/GATA"/>
</dbReference>
<feature type="non-terminal residue" evidence="9">
    <location>
        <position position="99"/>
    </location>
</feature>
<keyword evidence="4" id="KW-0862">Zinc</keyword>
<dbReference type="SMART" id="SM00401">
    <property type="entry name" value="ZnF_GATA"/>
    <property type="match status" value="1"/>
</dbReference>
<evidence type="ECO:0000256" key="2">
    <source>
        <dbReference type="ARBA" id="ARBA00022723"/>
    </source>
</evidence>
<dbReference type="PANTHER" id="PTHR10071:SF281">
    <property type="entry name" value="BOX A-BINDING FACTOR-RELATED"/>
    <property type="match status" value="1"/>
</dbReference>
<evidence type="ECO:0000259" key="8">
    <source>
        <dbReference type="PROSITE" id="PS50114"/>
    </source>
</evidence>
<protein>
    <recommendedName>
        <fullName evidence="8">GATA-type domain-containing protein</fullName>
    </recommendedName>
</protein>
<evidence type="ECO:0000256" key="7">
    <source>
        <dbReference type="SAM" id="MobiDB-lite"/>
    </source>
</evidence>
<dbReference type="Gene3D" id="3.30.50.10">
    <property type="entry name" value="Erythroid Transcription Factor GATA-1, subunit A"/>
    <property type="match status" value="1"/>
</dbReference>
<dbReference type="GO" id="GO:0005634">
    <property type="term" value="C:nucleus"/>
    <property type="evidence" value="ECO:0007669"/>
    <property type="project" value="UniProtKB-SubCell"/>
</dbReference>
<comment type="caution">
    <text evidence="9">The sequence shown here is derived from an EMBL/GenBank/DDBJ whole genome shotgun (WGS) entry which is preliminary data.</text>
</comment>
<proteinExistence type="predicted"/>
<dbReference type="Pfam" id="PF00320">
    <property type="entry name" value="GATA"/>
    <property type="match status" value="1"/>
</dbReference>
<keyword evidence="3 6" id="KW-0863">Zinc-finger</keyword>
<comment type="subcellular location">
    <subcellularLocation>
        <location evidence="1">Nucleus</location>
    </subcellularLocation>
</comment>
<dbReference type="Proteomes" id="UP000193944">
    <property type="component" value="Unassembled WGS sequence"/>
</dbReference>
<feature type="domain" description="GATA-type" evidence="8">
    <location>
        <begin position="58"/>
        <end position="99"/>
    </location>
</feature>
<dbReference type="InterPro" id="IPR039355">
    <property type="entry name" value="Transcription_factor_GATA"/>
</dbReference>
<dbReference type="SUPFAM" id="SSF57716">
    <property type="entry name" value="Glucocorticoid receptor-like (DNA-binding domain)"/>
    <property type="match status" value="1"/>
</dbReference>
<dbReference type="AlphaFoldDB" id="A0A1Y1W0F9"/>
<keyword evidence="10" id="KW-1185">Reference proteome</keyword>
<accession>A0A1Y1W0F9</accession>
<gene>
    <name evidence="9" type="ORF">BCR32DRAFT_211690</name>
</gene>
<dbReference type="GO" id="GO:0008270">
    <property type="term" value="F:zinc ion binding"/>
    <property type="evidence" value="ECO:0007669"/>
    <property type="project" value="UniProtKB-KW"/>
</dbReference>
<evidence type="ECO:0000256" key="4">
    <source>
        <dbReference type="ARBA" id="ARBA00022833"/>
    </source>
</evidence>
<name>A0A1Y1W0F9_9FUNG</name>
<organism evidence="9 10">
    <name type="scientific">Anaeromyces robustus</name>
    <dbReference type="NCBI Taxonomy" id="1754192"/>
    <lineage>
        <taxon>Eukaryota</taxon>
        <taxon>Fungi</taxon>
        <taxon>Fungi incertae sedis</taxon>
        <taxon>Chytridiomycota</taxon>
        <taxon>Chytridiomycota incertae sedis</taxon>
        <taxon>Neocallimastigomycetes</taxon>
        <taxon>Neocallimastigales</taxon>
        <taxon>Neocallimastigaceae</taxon>
        <taxon>Anaeromyces</taxon>
    </lineage>
</organism>
<evidence type="ECO:0000313" key="9">
    <source>
        <dbReference type="EMBL" id="ORX66983.1"/>
    </source>
</evidence>
<dbReference type="InterPro" id="IPR000679">
    <property type="entry name" value="Znf_GATA"/>
</dbReference>
<feature type="region of interest" description="Disordered" evidence="7">
    <location>
        <begin position="1"/>
        <end position="49"/>
    </location>
</feature>
<dbReference type="EMBL" id="MCFG01000440">
    <property type="protein sequence ID" value="ORX66983.1"/>
    <property type="molecule type" value="Genomic_DNA"/>
</dbReference>
<reference evidence="9 10" key="1">
    <citation type="submission" date="2016-08" db="EMBL/GenBank/DDBJ databases">
        <title>A Parts List for Fungal Cellulosomes Revealed by Comparative Genomics.</title>
        <authorList>
            <consortium name="DOE Joint Genome Institute"/>
            <person name="Haitjema C.H."/>
            <person name="Gilmore S.P."/>
            <person name="Henske J.K."/>
            <person name="Solomon K.V."/>
            <person name="De Groot R."/>
            <person name="Kuo A."/>
            <person name="Mondo S.J."/>
            <person name="Salamov A.A."/>
            <person name="Labutti K."/>
            <person name="Zhao Z."/>
            <person name="Chiniquy J."/>
            <person name="Barry K."/>
            <person name="Brewer H.M."/>
            <person name="Purvine S.O."/>
            <person name="Wright A.T."/>
            <person name="Boxma B."/>
            <person name="Van Alen T."/>
            <person name="Hackstein J.H."/>
            <person name="Baker S.E."/>
            <person name="Grigoriev I.V."/>
            <person name="O'Malley M.A."/>
        </authorList>
    </citation>
    <scope>NUCLEOTIDE SEQUENCE [LARGE SCALE GENOMIC DNA]</scope>
    <source>
        <strain evidence="9 10">S4</strain>
    </source>
</reference>
<evidence type="ECO:0000256" key="6">
    <source>
        <dbReference type="PROSITE-ProRule" id="PRU00094"/>
    </source>
</evidence>
<dbReference type="PANTHER" id="PTHR10071">
    <property type="entry name" value="TRANSCRIPTION FACTOR GATA FAMILY MEMBER"/>
    <property type="match status" value="1"/>
</dbReference>
<sequence length="99" mass="11451">MKEQNAVKRTLNQTQQTSTKRVKLENGASKEVKINTPETSSTKIEKKKGKEGGRKITCYNCHTDTTPLWRRTPDRLHSLCNACGLYYKQYKTHRPLNLQ</sequence>
<dbReference type="GO" id="GO:0000122">
    <property type="term" value="P:negative regulation of transcription by RNA polymerase II"/>
    <property type="evidence" value="ECO:0007669"/>
    <property type="project" value="TreeGrafter"/>
</dbReference>
<dbReference type="STRING" id="1754192.A0A1Y1W0F9"/>
<dbReference type="GO" id="GO:0000981">
    <property type="term" value="F:DNA-binding transcription factor activity, RNA polymerase II-specific"/>
    <property type="evidence" value="ECO:0007669"/>
    <property type="project" value="TreeGrafter"/>
</dbReference>
<evidence type="ECO:0000256" key="1">
    <source>
        <dbReference type="ARBA" id="ARBA00004123"/>
    </source>
</evidence>
<dbReference type="CDD" id="cd00202">
    <property type="entry name" value="ZnF_GATA"/>
    <property type="match status" value="1"/>
</dbReference>
<dbReference type="GO" id="GO:0000978">
    <property type="term" value="F:RNA polymerase II cis-regulatory region sequence-specific DNA binding"/>
    <property type="evidence" value="ECO:0007669"/>
    <property type="project" value="TreeGrafter"/>
</dbReference>
<evidence type="ECO:0000256" key="3">
    <source>
        <dbReference type="ARBA" id="ARBA00022771"/>
    </source>
</evidence>
<dbReference type="PROSITE" id="PS50114">
    <property type="entry name" value="GATA_ZN_FINGER_2"/>
    <property type="match status" value="1"/>
</dbReference>
<feature type="compositionally biased region" description="Basic and acidic residues" evidence="7">
    <location>
        <begin position="22"/>
        <end position="33"/>
    </location>
</feature>